<feature type="compositionally biased region" description="Polar residues" evidence="1">
    <location>
        <begin position="198"/>
        <end position="207"/>
    </location>
</feature>
<feature type="compositionally biased region" description="Basic residues" evidence="1">
    <location>
        <begin position="143"/>
        <end position="154"/>
    </location>
</feature>
<feature type="region of interest" description="Disordered" evidence="1">
    <location>
        <begin position="176"/>
        <end position="223"/>
    </location>
</feature>
<dbReference type="eggNOG" id="KOG1989">
    <property type="taxonomic scope" value="Eukaryota"/>
</dbReference>
<dbReference type="Proteomes" id="UP000095282">
    <property type="component" value="Unplaced"/>
</dbReference>
<name>A0A1I7T2C5_9PELO</name>
<dbReference type="WBParaSite" id="Csp11.Scaffold478.g1750.t1">
    <property type="protein sequence ID" value="Csp11.Scaffold478.g1750.t1"/>
    <property type="gene ID" value="Csp11.Scaffold478.g1750"/>
</dbReference>
<feature type="region of interest" description="Disordered" evidence="1">
    <location>
        <begin position="59"/>
        <end position="155"/>
    </location>
</feature>
<feature type="region of interest" description="Disordered" evidence="1">
    <location>
        <begin position="254"/>
        <end position="327"/>
    </location>
</feature>
<evidence type="ECO:0000313" key="3">
    <source>
        <dbReference type="WBParaSite" id="Csp11.Scaffold478.g1750.t1"/>
    </source>
</evidence>
<proteinExistence type="predicted"/>
<evidence type="ECO:0000256" key="1">
    <source>
        <dbReference type="SAM" id="MobiDB-lite"/>
    </source>
</evidence>
<evidence type="ECO:0000313" key="2">
    <source>
        <dbReference type="Proteomes" id="UP000095282"/>
    </source>
</evidence>
<protein>
    <submittedName>
        <fullName evidence="3">CARMIL_C domain-containing protein</fullName>
    </submittedName>
</protein>
<reference evidence="3" key="1">
    <citation type="submission" date="2016-11" db="UniProtKB">
        <authorList>
            <consortium name="WormBaseParasite"/>
        </authorList>
    </citation>
    <scope>IDENTIFICATION</scope>
</reference>
<feature type="compositionally biased region" description="Basic and acidic residues" evidence="1">
    <location>
        <begin position="133"/>
        <end position="142"/>
    </location>
</feature>
<feature type="compositionally biased region" description="Basic and acidic residues" evidence="1">
    <location>
        <begin position="318"/>
        <end position="327"/>
    </location>
</feature>
<feature type="compositionally biased region" description="Polar residues" evidence="1">
    <location>
        <begin position="305"/>
        <end position="317"/>
    </location>
</feature>
<feature type="compositionally biased region" description="Polar residues" evidence="1">
    <location>
        <begin position="271"/>
        <end position="285"/>
    </location>
</feature>
<organism evidence="2 3">
    <name type="scientific">Caenorhabditis tropicalis</name>
    <dbReference type="NCBI Taxonomy" id="1561998"/>
    <lineage>
        <taxon>Eukaryota</taxon>
        <taxon>Metazoa</taxon>
        <taxon>Ecdysozoa</taxon>
        <taxon>Nematoda</taxon>
        <taxon>Chromadorea</taxon>
        <taxon>Rhabditida</taxon>
        <taxon>Rhabditina</taxon>
        <taxon>Rhabditomorpha</taxon>
        <taxon>Rhabditoidea</taxon>
        <taxon>Rhabditidae</taxon>
        <taxon>Peloderinae</taxon>
        <taxon>Caenorhabditis</taxon>
    </lineage>
</organism>
<dbReference type="STRING" id="1561998.A0A1I7T2C5"/>
<sequence length="327" mass="35664">MAVKNQTVDDDWDLGDRWTDRRDTVFERPTNQQHSFAPATLPRQATPLVSRFKPDLPTSAPVSIIPSMSNTSFPDAEKVPEDAIPTPPVIGTLISVGAPTEPPPPVRKVNEQPSESEKAIEVPSKQFSISSTPRKEKGEKLVKKEKKKEKKTARRINLLYGQGGCTVQQLSEVLNEMDSDTSSIDSRDPFGAAPFDQLTVSTSSSAPPISLPPGSFHSQSSIAPSSLLRHDKLRLEEKGSSELETDGSEAEIWTTDGPATFSKKKKKSTFGLRSSHPSIVSNDLQLASPMPVAVKKSSREKKSMTGRNASFVNTSFQPEDHDGSNDI</sequence>
<keyword evidence="2" id="KW-1185">Reference proteome</keyword>
<accession>A0A1I7T2C5</accession>
<dbReference type="AlphaFoldDB" id="A0A1I7T2C5"/>